<sequence>MRTIKGIGVAAALLAAAVASAQKMPNCAHCGIPIPVEATGSRLVTVKIGAKTYPVRCMLCARDLSAQYPGKAEVRAPTDDPKQSLVLTSDDKGNWTSNLPGLVFLEVEGDHAFCSRWSRAFVSEEGFRRYVAENPQYKEAKPLTLAEWSQREGKEMDHQHMAGMEHGDEMGGMMGKLGPWSMSREGSGTSWLPESSPMFMKPLNKQGRYDLSLMGLATLNYTDAGGKRGDSQFFSNSMPMLMARRETGGGTLGLNLMVSADPIINGQRGYPNLFQTGETAHGQPLVDRQHPHDLISELTVSYSHPVKSGMRWFVYGGPVGEPAFGGPMYLHRPSGMENPEAPITHHWFDATHISWGVVTAGVNTDKWQLEASAFNGHEPDENRYSPDPISLNSASARITYNPSRDLSFNAAYGYLNSPESKEPGVDQHRITFAGIYSRPLANGDNLSVTGAFGRNIKAGQDSNAYLLEATLFHGPTSIFARYENVDKDELVGVPPGSYNINKLIFGGVHNVASRNGFDIGIGAYAGLYSFPSSLEPFYGKNPVTLGVFLRVRPSRMKHEMSGEHSMPGMGGM</sequence>
<dbReference type="HOGENOM" id="CLU_034455_0_0_0"/>
<dbReference type="AlphaFoldDB" id="A0A068NJK5"/>
<dbReference type="InterPro" id="IPR023614">
    <property type="entry name" value="Porin_dom_sf"/>
</dbReference>
<feature type="signal peptide" evidence="1">
    <location>
        <begin position="1"/>
        <end position="21"/>
    </location>
</feature>
<name>A0A068NJK5_FIMGI</name>
<protein>
    <submittedName>
        <fullName evidence="2">Uncharacterized protein</fullName>
    </submittedName>
</protein>
<accession>A0A068NJK5</accession>
<organism evidence="2 3">
    <name type="scientific">Fimbriimonas ginsengisoli Gsoil 348</name>
    <dbReference type="NCBI Taxonomy" id="661478"/>
    <lineage>
        <taxon>Bacteria</taxon>
        <taxon>Bacillati</taxon>
        <taxon>Armatimonadota</taxon>
        <taxon>Fimbriimonadia</taxon>
        <taxon>Fimbriimonadales</taxon>
        <taxon>Fimbriimonadaceae</taxon>
        <taxon>Fimbriimonas</taxon>
    </lineage>
</organism>
<dbReference type="KEGG" id="fgi:OP10G_0430"/>
<dbReference type="RefSeq" id="WP_025227541.1">
    <property type="nucleotide sequence ID" value="NZ_CP007139.1"/>
</dbReference>
<evidence type="ECO:0000313" key="3">
    <source>
        <dbReference type="Proteomes" id="UP000027982"/>
    </source>
</evidence>
<evidence type="ECO:0000313" key="2">
    <source>
        <dbReference type="EMBL" id="AIE83798.1"/>
    </source>
</evidence>
<gene>
    <name evidence="2" type="ORF">OP10G_0430</name>
</gene>
<feature type="chain" id="PRO_5001654030" evidence="1">
    <location>
        <begin position="22"/>
        <end position="572"/>
    </location>
</feature>
<dbReference type="SUPFAM" id="SSF56935">
    <property type="entry name" value="Porins"/>
    <property type="match status" value="1"/>
</dbReference>
<dbReference type="Gene3D" id="2.40.160.10">
    <property type="entry name" value="Porin"/>
    <property type="match status" value="1"/>
</dbReference>
<evidence type="ECO:0000256" key="1">
    <source>
        <dbReference type="SAM" id="SignalP"/>
    </source>
</evidence>
<keyword evidence="3" id="KW-1185">Reference proteome</keyword>
<dbReference type="OrthoDB" id="5490906at2"/>
<dbReference type="eggNOG" id="COG3667">
    <property type="taxonomic scope" value="Bacteria"/>
</dbReference>
<dbReference type="STRING" id="661478.OP10G_0430"/>
<dbReference type="EMBL" id="CP007139">
    <property type="protein sequence ID" value="AIE83798.1"/>
    <property type="molecule type" value="Genomic_DNA"/>
</dbReference>
<keyword evidence="1" id="KW-0732">Signal</keyword>
<proteinExistence type="predicted"/>
<reference evidence="2 3" key="1">
    <citation type="journal article" date="2014" name="PLoS ONE">
        <title>The first complete genome sequence of the class fimbriimonadia in the phylum armatimonadetes.</title>
        <authorList>
            <person name="Hu Z.Y."/>
            <person name="Wang Y.Z."/>
            <person name="Im W.T."/>
            <person name="Wang S.Y."/>
            <person name="Zhao G.P."/>
            <person name="Zheng H.J."/>
            <person name="Quan Z.X."/>
        </authorList>
    </citation>
    <scope>NUCLEOTIDE SEQUENCE [LARGE SCALE GENOMIC DNA]</scope>
    <source>
        <strain evidence="2">Gsoil 348</strain>
    </source>
</reference>
<dbReference type="Proteomes" id="UP000027982">
    <property type="component" value="Chromosome"/>
</dbReference>